<evidence type="ECO:0000313" key="4">
    <source>
        <dbReference type="EMBL" id="CAJ0597340.1"/>
    </source>
</evidence>
<name>A0AA36GS50_CYLNA</name>
<feature type="region of interest" description="Disordered" evidence="2">
    <location>
        <begin position="763"/>
        <end position="805"/>
    </location>
</feature>
<keyword evidence="1" id="KW-0479">Metal-binding</keyword>
<dbReference type="GO" id="GO:0003676">
    <property type="term" value="F:nucleic acid binding"/>
    <property type="evidence" value="ECO:0007669"/>
    <property type="project" value="InterPro"/>
</dbReference>
<comment type="caution">
    <text evidence="4">The sequence shown here is derived from an EMBL/GenBank/DDBJ whole genome shotgun (WGS) entry which is preliminary data.</text>
</comment>
<gene>
    <name evidence="4" type="ORF">CYNAS_LOCUS9323</name>
</gene>
<organism evidence="4 5">
    <name type="scientific">Cylicocyclus nassatus</name>
    <name type="common">Nematode worm</name>
    <dbReference type="NCBI Taxonomy" id="53992"/>
    <lineage>
        <taxon>Eukaryota</taxon>
        <taxon>Metazoa</taxon>
        <taxon>Ecdysozoa</taxon>
        <taxon>Nematoda</taxon>
        <taxon>Chromadorea</taxon>
        <taxon>Rhabditida</taxon>
        <taxon>Rhabditina</taxon>
        <taxon>Rhabditomorpha</taxon>
        <taxon>Strongyloidea</taxon>
        <taxon>Strongylidae</taxon>
        <taxon>Cylicocyclus</taxon>
    </lineage>
</organism>
<keyword evidence="1" id="KW-0863">Zinc-finger</keyword>
<dbReference type="InterPro" id="IPR001878">
    <property type="entry name" value="Znf_CCHC"/>
</dbReference>
<dbReference type="Gene3D" id="2.40.70.10">
    <property type="entry name" value="Acid Proteases"/>
    <property type="match status" value="1"/>
</dbReference>
<evidence type="ECO:0000259" key="3">
    <source>
        <dbReference type="PROSITE" id="PS50158"/>
    </source>
</evidence>
<dbReference type="PROSITE" id="PS50158">
    <property type="entry name" value="ZF_CCHC"/>
    <property type="match status" value="1"/>
</dbReference>
<feature type="compositionally biased region" description="Basic and acidic residues" evidence="2">
    <location>
        <begin position="784"/>
        <end position="794"/>
    </location>
</feature>
<keyword evidence="5" id="KW-1185">Reference proteome</keyword>
<evidence type="ECO:0000256" key="1">
    <source>
        <dbReference type="PROSITE-ProRule" id="PRU00047"/>
    </source>
</evidence>
<dbReference type="InterPro" id="IPR036875">
    <property type="entry name" value="Znf_CCHC_sf"/>
</dbReference>
<evidence type="ECO:0000256" key="2">
    <source>
        <dbReference type="SAM" id="MobiDB-lite"/>
    </source>
</evidence>
<dbReference type="InterPro" id="IPR021109">
    <property type="entry name" value="Peptidase_aspartic_dom_sf"/>
</dbReference>
<dbReference type="GO" id="GO:0005737">
    <property type="term" value="C:cytoplasm"/>
    <property type="evidence" value="ECO:0007669"/>
    <property type="project" value="UniProtKB-ARBA"/>
</dbReference>
<accession>A0AA36GS50</accession>
<dbReference type="AlphaFoldDB" id="A0AA36GS50"/>
<evidence type="ECO:0000313" key="5">
    <source>
        <dbReference type="Proteomes" id="UP001176961"/>
    </source>
</evidence>
<dbReference type="GO" id="GO:0008270">
    <property type="term" value="F:zinc ion binding"/>
    <property type="evidence" value="ECO:0007669"/>
    <property type="project" value="UniProtKB-KW"/>
</dbReference>
<sequence length="805" mass="90816">MEVGPSKEQSKVRTDTEWAPLRVALETAFAGRSGDREGQSVADFCVVLEKLGRQANPTASVGDRSLEYAQILMDNLRGWPEHTQLLTAIHSVEPQEAYNTVKQLALSIEQSKEMLDGGNEIKRYNWKKRYQFHEHSGKELQEPDEQRTITVNSRTDMSRCVEVDQNRATRGVAWRKTSCSGKPACQEKLYTGLGRPEERGGTDQRRCFNCRRYGHIGRECPYKRTQVNQIEKTKGFLQNGKQDNLTEVIGKATSLGLKVYMGSKGSLVGEKCAAQISMLNLQVPAILDTGSMISIVPVGVLARAKKAGYDVDVLEVIPDRKLNQVYDASTNRMNFLGAVKVPVKLEGGKKSIVAFHISDVKDDDVLIGTNALAALGVDIILKTEERQQDVLDGKRVVVTKRVYIPPHNSILVPARCEGGSELGERVVWPSREDLPVGVFTVKNQELDIPVMNTTEKPMILEEGEELGQWGTEKWKSKWEEMNLLMMDSEIPHLDREERRNILYAQLREGSKIKFWKDGAVCMDPDGLRKLLRVAYKRCIDWTEFICENEGIRRHERIDNYGFDRIYDAAFRRAKMELEGEEQGHGPVKEGGAAFAAPASALLLERDGPKRGILTRVATTFTQLKEVLQEWKDYRTWVIVWPKDQLAVNSDLCEVMKTCVQQFEEGGKIVTVWPPIMEKIADEWKKLIELWEVLDQTLLHQAKPGQCIVTAGTKVEDGKIMIEAGAPESCLFYYSASDLPVACAKILYEAVRRRVAKQMTLPELKRNDPPMRSSAPEGGSVWRGPFDRSTYEKPAKRSYGGNHRDI</sequence>
<feature type="domain" description="CCHC-type" evidence="3">
    <location>
        <begin position="205"/>
        <end position="221"/>
    </location>
</feature>
<dbReference type="Proteomes" id="UP001176961">
    <property type="component" value="Unassembled WGS sequence"/>
</dbReference>
<dbReference type="GO" id="GO:0019899">
    <property type="term" value="F:enzyme binding"/>
    <property type="evidence" value="ECO:0007669"/>
    <property type="project" value="UniProtKB-ARBA"/>
</dbReference>
<reference evidence="4" key="1">
    <citation type="submission" date="2023-07" db="EMBL/GenBank/DDBJ databases">
        <authorList>
            <consortium name="CYATHOMIX"/>
        </authorList>
    </citation>
    <scope>NUCLEOTIDE SEQUENCE</scope>
    <source>
        <strain evidence="4">N/A</strain>
    </source>
</reference>
<dbReference type="SUPFAM" id="SSF57756">
    <property type="entry name" value="Retrovirus zinc finger-like domains"/>
    <property type="match status" value="1"/>
</dbReference>
<proteinExistence type="predicted"/>
<dbReference type="EMBL" id="CATQJL010000223">
    <property type="protein sequence ID" value="CAJ0597340.1"/>
    <property type="molecule type" value="Genomic_DNA"/>
</dbReference>
<dbReference type="Gene3D" id="4.10.60.10">
    <property type="entry name" value="Zinc finger, CCHC-type"/>
    <property type="match status" value="1"/>
</dbReference>
<protein>
    <recommendedName>
        <fullName evidence="3">CCHC-type domain-containing protein</fullName>
    </recommendedName>
</protein>
<keyword evidence="1" id="KW-0862">Zinc</keyword>